<organism evidence="2 3">
    <name type="scientific">Chryseobacterium luteum</name>
    <dbReference type="NCBI Taxonomy" id="421531"/>
    <lineage>
        <taxon>Bacteria</taxon>
        <taxon>Pseudomonadati</taxon>
        <taxon>Bacteroidota</taxon>
        <taxon>Flavobacteriia</taxon>
        <taxon>Flavobacteriales</taxon>
        <taxon>Weeksellaceae</taxon>
        <taxon>Chryseobacterium group</taxon>
        <taxon>Chryseobacterium</taxon>
    </lineage>
</organism>
<dbReference type="RefSeq" id="WP_034700977.1">
    <property type="nucleotide sequence ID" value="NZ_JPRO01000001.1"/>
</dbReference>
<keyword evidence="3" id="KW-1185">Reference proteome</keyword>
<dbReference type="Proteomes" id="UP000028703">
    <property type="component" value="Unassembled WGS sequence"/>
</dbReference>
<feature type="signal peptide" evidence="1">
    <location>
        <begin position="1"/>
        <end position="22"/>
    </location>
</feature>
<name>A0A085ZXF1_9FLAO</name>
<keyword evidence="1" id="KW-0732">Signal</keyword>
<dbReference type="OrthoDB" id="978751at2"/>
<dbReference type="EMBL" id="JPRO01000001">
    <property type="protein sequence ID" value="KFF09115.1"/>
    <property type="molecule type" value="Genomic_DNA"/>
</dbReference>
<proteinExistence type="predicted"/>
<evidence type="ECO:0000313" key="2">
    <source>
        <dbReference type="EMBL" id="KFF09115.1"/>
    </source>
</evidence>
<gene>
    <name evidence="2" type="ORF">IX38_00940</name>
</gene>
<sequence length="222" mass="25034">MKNLLKLFVLLFPLLLLTSCFDILDKVNVKADGTGEYTIILNASKSKTRLASISKMETINGKKVPKKAEIENKINEAARIFKGTPGISNVKTSMDFDNYIIKLSCNFKKIENINAGLEQLKAKNILGKMIPTQIYSQNLQKKLLTRNKVNTFKADYDKMGKADREVFNGARYTSVMQFENAVKSQTNSAYALAPNKKAVKLEADILDLIFQKKQLQNTILFQ</sequence>
<dbReference type="STRING" id="421531.IX38_00940"/>
<accession>A0A085ZXF1</accession>
<comment type="caution">
    <text evidence="2">The sequence shown here is derived from an EMBL/GenBank/DDBJ whole genome shotgun (WGS) entry which is preliminary data.</text>
</comment>
<reference evidence="2 3" key="1">
    <citation type="submission" date="2014-07" db="EMBL/GenBank/DDBJ databases">
        <title>Genome of Chryseobacterium luteum DSM 18605.</title>
        <authorList>
            <person name="Stropko S.J."/>
            <person name="Pipes S.E."/>
            <person name="Newman J.D."/>
        </authorList>
    </citation>
    <scope>NUCLEOTIDE SEQUENCE [LARGE SCALE GENOMIC DNA]</scope>
    <source>
        <strain evidence="2 3">DSM 18605</strain>
    </source>
</reference>
<evidence type="ECO:0000256" key="1">
    <source>
        <dbReference type="SAM" id="SignalP"/>
    </source>
</evidence>
<feature type="chain" id="PRO_5001801921" description="Lipoprotein" evidence="1">
    <location>
        <begin position="23"/>
        <end position="222"/>
    </location>
</feature>
<evidence type="ECO:0008006" key="4">
    <source>
        <dbReference type="Google" id="ProtNLM"/>
    </source>
</evidence>
<protein>
    <recommendedName>
        <fullName evidence="4">Lipoprotein</fullName>
    </recommendedName>
</protein>
<dbReference type="PROSITE" id="PS51257">
    <property type="entry name" value="PROKAR_LIPOPROTEIN"/>
    <property type="match status" value="1"/>
</dbReference>
<evidence type="ECO:0000313" key="3">
    <source>
        <dbReference type="Proteomes" id="UP000028703"/>
    </source>
</evidence>
<dbReference type="AlphaFoldDB" id="A0A085ZXF1"/>
<dbReference type="eggNOG" id="ENOG5031BRY">
    <property type="taxonomic scope" value="Bacteria"/>
</dbReference>